<dbReference type="InterPro" id="IPR005135">
    <property type="entry name" value="Endo/exonuclease/phosphatase"/>
</dbReference>
<sequence>IEDWNVNGLNVGKLDIVKREMNRLNIYILGISEIHWTGNGFFNSGEHTVYYSGNDTTRRRGVGFTGKPHDVTVLQIYSPTAVAPEEEVEEFYGKLQDALSQIPNKDIIYIIGDFNSKVGTMAEPEIVGRFGLGVRNEAGDRLVQFCQEHRLMITNTWFEQPKWRLYTWTLPSGEHRNQIDYILCQKKWQSSILAVKTYPGVACGSDHQLLVATVKLKFCNTKQTVAAKKFNTEKISPSYAVEVKNRFNLLTTEERHPDELWEEVKACIIETALEHVPYKKPSKSAQWISDLTISIAEERRKAKATGNREDFRRLNAEFQREAREDKENYWNEQCQKMEEASRKGHTRKLYAHVKRAWSTFKARKATIHGSNGQELHDQQAIRDRWKEYTEKLYERMIIEYQSL</sequence>
<dbReference type="EMBL" id="JAAWVQ010173237">
    <property type="protein sequence ID" value="MBN3288198.1"/>
    <property type="molecule type" value="Genomic_DNA"/>
</dbReference>
<dbReference type="SUPFAM" id="SSF56219">
    <property type="entry name" value="DNase I-like"/>
    <property type="match status" value="1"/>
</dbReference>
<evidence type="ECO:0000313" key="2">
    <source>
        <dbReference type="EMBL" id="MBN3288198.1"/>
    </source>
</evidence>
<dbReference type="Proteomes" id="UP001166093">
    <property type="component" value="Unassembled WGS sequence"/>
</dbReference>
<keyword evidence="3" id="KW-1185">Reference proteome</keyword>
<feature type="non-terminal residue" evidence="2">
    <location>
        <position position="403"/>
    </location>
</feature>
<accession>A0ABS2YNZ5</accession>
<evidence type="ECO:0000259" key="1">
    <source>
        <dbReference type="Pfam" id="PF03372"/>
    </source>
</evidence>
<feature type="non-terminal residue" evidence="2">
    <location>
        <position position="1"/>
    </location>
</feature>
<dbReference type="Pfam" id="PF03372">
    <property type="entry name" value="Exo_endo_phos"/>
    <property type="match status" value="1"/>
</dbReference>
<evidence type="ECO:0000313" key="3">
    <source>
        <dbReference type="Proteomes" id="UP001166093"/>
    </source>
</evidence>
<gene>
    <name evidence="2" type="primary">Cfdp2_5</name>
    <name evidence="2" type="ORF">GTO93_0018715</name>
</gene>
<dbReference type="InterPro" id="IPR027124">
    <property type="entry name" value="Swc5/CFDP1/2"/>
</dbReference>
<protein>
    <submittedName>
        <fullName evidence="2">CFDP2 protein</fullName>
    </submittedName>
</protein>
<dbReference type="Gene3D" id="3.60.10.10">
    <property type="entry name" value="Endonuclease/exonuclease/phosphatase"/>
    <property type="match status" value="1"/>
</dbReference>
<name>A0ABS2YNZ5_POLSP</name>
<dbReference type="CDD" id="cd09076">
    <property type="entry name" value="L1-EN"/>
    <property type="match status" value="1"/>
</dbReference>
<feature type="domain" description="Endonuclease/exonuclease/phosphatase" evidence="1">
    <location>
        <begin position="4"/>
        <end position="207"/>
    </location>
</feature>
<organism evidence="2 3">
    <name type="scientific">Polyodon spathula</name>
    <name type="common">North American paddlefish</name>
    <name type="synonym">Squalus spathula</name>
    <dbReference type="NCBI Taxonomy" id="7913"/>
    <lineage>
        <taxon>Eukaryota</taxon>
        <taxon>Metazoa</taxon>
        <taxon>Chordata</taxon>
        <taxon>Craniata</taxon>
        <taxon>Vertebrata</taxon>
        <taxon>Euteleostomi</taxon>
        <taxon>Actinopterygii</taxon>
        <taxon>Chondrostei</taxon>
        <taxon>Acipenseriformes</taxon>
        <taxon>Polyodontidae</taxon>
        <taxon>Polyodon</taxon>
    </lineage>
</organism>
<dbReference type="PANTHER" id="PTHR23227:SF85">
    <property type="entry name" value="CRANIOFACIAL DEVELOPMENT PROTEIN 2"/>
    <property type="match status" value="1"/>
</dbReference>
<comment type="caution">
    <text evidence="2">The sequence shown here is derived from an EMBL/GenBank/DDBJ whole genome shotgun (WGS) entry which is preliminary data.</text>
</comment>
<reference evidence="2" key="1">
    <citation type="journal article" date="2021" name="Cell">
        <title>Tracing the genetic footprints of vertebrate landing in non-teleost ray-finned fishes.</title>
        <authorList>
            <person name="Bi X."/>
            <person name="Wang K."/>
            <person name="Yang L."/>
            <person name="Pan H."/>
            <person name="Jiang H."/>
            <person name="Wei Q."/>
            <person name="Fang M."/>
            <person name="Yu H."/>
            <person name="Zhu C."/>
            <person name="Cai Y."/>
            <person name="He Y."/>
            <person name="Gan X."/>
            <person name="Zeng H."/>
            <person name="Yu D."/>
            <person name="Zhu Y."/>
            <person name="Jiang H."/>
            <person name="Qiu Q."/>
            <person name="Yang H."/>
            <person name="Zhang Y.E."/>
            <person name="Wang W."/>
            <person name="Zhu M."/>
            <person name="He S."/>
            <person name="Zhang G."/>
        </authorList>
    </citation>
    <scope>NUCLEOTIDE SEQUENCE</scope>
    <source>
        <strain evidence="2">Pddl_001</strain>
    </source>
</reference>
<proteinExistence type="predicted"/>
<dbReference type="PANTHER" id="PTHR23227">
    <property type="entry name" value="BUCENTAUR RELATED"/>
    <property type="match status" value="1"/>
</dbReference>
<dbReference type="InterPro" id="IPR036691">
    <property type="entry name" value="Endo/exonu/phosph_ase_sf"/>
</dbReference>